<dbReference type="Pfam" id="PF16491">
    <property type="entry name" value="Peptidase_M48_N"/>
    <property type="match status" value="1"/>
</dbReference>
<dbReference type="EMBL" id="CP018889">
    <property type="protein sequence ID" value="AUI68564.1"/>
    <property type="molecule type" value="Genomic_DNA"/>
</dbReference>
<dbReference type="GO" id="GO:0004222">
    <property type="term" value="F:metalloendopeptidase activity"/>
    <property type="evidence" value="ECO:0007669"/>
    <property type="project" value="InterPro"/>
</dbReference>
<dbReference type="STRING" id="288004.AL038_16745"/>
<evidence type="ECO:0000256" key="13">
    <source>
        <dbReference type="RuleBase" id="RU003983"/>
    </source>
</evidence>
<dbReference type="FunFam" id="3.30.2010.10:FF:000002">
    <property type="entry name" value="CAAX prenyl protease"/>
    <property type="match status" value="1"/>
</dbReference>
<evidence type="ECO:0000256" key="7">
    <source>
        <dbReference type="ARBA" id="ARBA00022833"/>
    </source>
</evidence>
<evidence type="ECO:0000256" key="1">
    <source>
        <dbReference type="ARBA" id="ARBA00004477"/>
    </source>
</evidence>
<feature type="transmembrane region" description="Helical" evidence="14">
    <location>
        <begin position="291"/>
        <end position="309"/>
    </location>
</feature>
<feature type="transmembrane region" description="Helical" evidence="14">
    <location>
        <begin position="174"/>
        <end position="197"/>
    </location>
</feature>
<feature type="transmembrane region" description="Helical" evidence="14">
    <location>
        <begin position="329"/>
        <end position="351"/>
    </location>
</feature>
<evidence type="ECO:0000256" key="3">
    <source>
        <dbReference type="ARBA" id="ARBA00022692"/>
    </source>
</evidence>
<feature type="binding site" evidence="12">
    <location>
        <position position="281"/>
    </location>
    <ligand>
        <name>Zn(2+)</name>
        <dbReference type="ChEBI" id="CHEBI:29105"/>
        <note>catalytic</note>
    </ligand>
</feature>
<feature type="binding site" evidence="12">
    <location>
        <position position="277"/>
    </location>
    <ligand>
        <name>Zn(2+)</name>
        <dbReference type="ChEBI" id="CHEBI:29105"/>
        <note>catalytic</note>
    </ligand>
</feature>
<accession>A0A2N9YDM6</accession>
<comment type="similarity">
    <text evidence="13">Belongs to the peptidase M48 family.</text>
</comment>
<dbReference type="CDD" id="cd07343">
    <property type="entry name" value="M48A_Zmpste24p_like"/>
    <property type="match status" value="1"/>
</dbReference>
<evidence type="ECO:0000256" key="5">
    <source>
        <dbReference type="ARBA" id="ARBA00022801"/>
    </source>
</evidence>
<evidence type="ECO:0000256" key="4">
    <source>
        <dbReference type="ARBA" id="ARBA00022723"/>
    </source>
</evidence>
<comment type="subcellular location">
    <subcellularLocation>
        <location evidence="1">Endoplasmic reticulum membrane</location>
        <topology evidence="1">Multi-pass membrane protein</topology>
    </subcellularLocation>
</comment>
<dbReference type="RefSeq" id="WP_062154768.1">
    <property type="nucleotide sequence ID" value="NZ_CP012373.2"/>
</dbReference>
<evidence type="ECO:0000256" key="2">
    <source>
        <dbReference type="ARBA" id="ARBA00022670"/>
    </source>
</evidence>
<dbReference type="Proteomes" id="UP000234271">
    <property type="component" value="Chromosome"/>
</dbReference>
<feature type="domain" description="CAAX prenyl protease 1 N-terminal" evidence="16">
    <location>
        <begin position="26"/>
        <end position="204"/>
    </location>
</feature>
<protein>
    <submittedName>
        <fullName evidence="17">M48 family metalloprotease</fullName>
    </submittedName>
</protein>
<keyword evidence="5 13" id="KW-0378">Hydrolase</keyword>
<keyword evidence="2 13" id="KW-0645">Protease</keyword>
<dbReference type="Gene3D" id="3.30.2010.10">
    <property type="entry name" value="Metalloproteases ('zincins'), catalytic domain"/>
    <property type="match status" value="1"/>
</dbReference>
<organism evidence="17 18">
    <name type="scientific">Beggiatoa leptomitoformis</name>
    <dbReference type="NCBI Taxonomy" id="288004"/>
    <lineage>
        <taxon>Bacteria</taxon>
        <taxon>Pseudomonadati</taxon>
        <taxon>Pseudomonadota</taxon>
        <taxon>Gammaproteobacteria</taxon>
        <taxon>Thiotrichales</taxon>
        <taxon>Thiotrichaceae</taxon>
        <taxon>Beggiatoa</taxon>
    </lineage>
</organism>
<keyword evidence="10 14" id="KW-0472">Membrane</keyword>
<dbReference type="Pfam" id="PF01435">
    <property type="entry name" value="Peptidase_M48"/>
    <property type="match status" value="1"/>
</dbReference>
<evidence type="ECO:0000256" key="12">
    <source>
        <dbReference type="PIRSR" id="PIRSR627057-2"/>
    </source>
</evidence>
<proteinExistence type="inferred from homology"/>
<keyword evidence="18" id="KW-1185">Reference proteome</keyword>
<dbReference type="InterPro" id="IPR001915">
    <property type="entry name" value="Peptidase_M48"/>
</dbReference>
<evidence type="ECO:0000313" key="17">
    <source>
        <dbReference type="EMBL" id="AUI68564.1"/>
    </source>
</evidence>
<keyword evidence="9 13" id="KW-0482">Metalloprotease</keyword>
<dbReference type="AlphaFoldDB" id="A0A2N9YDM6"/>
<feature type="binding site" evidence="12">
    <location>
        <position position="355"/>
    </location>
    <ligand>
        <name>Zn(2+)</name>
        <dbReference type="ChEBI" id="CHEBI:29105"/>
        <note>catalytic</note>
    </ligand>
</feature>
<evidence type="ECO:0000259" key="16">
    <source>
        <dbReference type="Pfam" id="PF16491"/>
    </source>
</evidence>
<keyword evidence="3 14" id="KW-0812">Transmembrane</keyword>
<keyword evidence="7 12" id="KW-0862">Zinc</keyword>
<dbReference type="GO" id="GO:0071586">
    <property type="term" value="P:CAAX-box protein processing"/>
    <property type="evidence" value="ECO:0007669"/>
    <property type="project" value="InterPro"/>
</dbReference>
<feature type="transmembrane region" description="Helical" evidence="14">
    <location>
        <begin position="67"/>
        <end position="87"/>
    </location>
</feature>
<evidence type="ECO:0000256" key="8">
    <source>
        <dbReference type="ARBA" id="ARBA00022989"/>
    </source>
</evidence>
<feature type="domain" description="Peptidase M48" evidence="15">
    <location>
        <begin position="207"/>
        <end position="411"/>
    </location>
</feature>
<evidence type="ECO:0000256" key="6">
    <source>
        <dbReference type="ARBA" id="ARBA00022824"/>
    </source>
</evidence>
<feature type="active site" description="Proton donor" evidence="11">
    <location>
        <position position="359"/>
    </location>
</feature>
<name>A0A2N9YDM6_9GAMM</name>
<dbReference type="OrthoDB" id="9781930at2"/>
<evidence type="ECO:0000256" key="10">
    <source>
        <dbReference type="ARBA" id="ARBA00023136"/>
    </source>
</evidence>
<dbReference type="InterPro" id="IPR032456">
    <property type="entry name" value="Peptidase_M48_N"/>
</dbReference>
<keyword evidence="4 12" id="KW-0479">Metal-binding</keyword>
<evidence type="ECO:0000256" key="11">
    <source>
        <dbReference type="PIRSR" id="PIRSR627057-1"/>
    </source>
</evidence>
<feature type="active site" evidence="11">
    <location>
        <position position="278"/>
    </location>
</feature>
<evidence type="ECO:0000256" key="14">
    <source>
        <dbReference type="SAM" id="Phobius"/>
    </source>
</evidence>
<evidence type="ECO:0000256" key="9">
    <source>
        <dbReference type="ARBA" id="ARBA00023049"/>
    </source>
</evidence>
<feature type="transmembrane region" description="Helical" evidence="14">
    <location>
        <begin position="99"/>
        <end position="126"/>
    </location>
</feature>
<reference evidence="18" key="1">
    <citation type="submission" date="2016-12" db="EMBL/GenBank/DDBJ databases">
        <title>Complete Genome Sequence of Beggiatoa leptomitiformis D-401.</title>
        <authorList>
            <person name="Fomenkov A."/>
            <person name="Vincze T."/>
            <person name="Grabovich M."/>
            <person name="Anton B.P."/>
            <person name="Dubinina G."/>
            <person name="Orlova M."/>
            <person name="Belousova E."/>
            <person name="Roberts R.J."/>
        </authorList>
    </citation>
    <scope>NUCLEOTIDE SEQUENCE [LARGE SCALE GENOMIC DNA]</scope>
    <source>
        <strain evidence="18">D-401</strain>
    </source>
</reference>
<feature type="transmembrane region" description="Helical" evidence="14">
    <location>
        <begin position="6"/>
        <end position="23"/>
    </location>
</feature>
<keyword evidence="6" id="KW-0256">Endoplasmic reticulum</keyword>
<gene>
    <name evidence="17" type="ORF">BLE401_07495</name>
</gene>
<evidence type="ECO:0000259" key="15">
    <source>
        <dbReference type="Pfam" id="PF01435"/>
    </source>
</evidence>
<sequence>MNELTVVFLLAVIAGVGLQWWLAQRQIKMVQSNKNQVPTLFKEKIALSEHQTAGTYTEIKTRFAQKLLLLETAILLVWTVGGGLNFLDHTWRAMGWSSLWTGVAVILSFMLISSLLDLPISWYRTFRIESTFGFNRMSMETFIADTLKGLVLSLVIAVPLLTIVLWLMEFAGALWWLWVWFVWIGFTLLMLIAYPTFIAPLFNKFKPLEDSELKQRIDGLLQRNGFTSEGIYVMDGSKRSGHGNAYFTGLGKHKQIVFFDTLLEGLNVDEVEAVLAHEVGHFKHNHVQKRMFFMGIISLSGLALLGWLIQQTAFYNAFGITMPSTYMALLLFMLIMPVFTFFFSPLFAWAARKHEFEADSFAAQQASADCLVQALVKLYKENANTLTPDPLYSAFYDSHPPAPVRIAHLNSVGK</sequence>
<keyword evidence="8 14" id="KW-1133">Transmembrane helix</keyword>
<comment type="cofactor">
    <cofactor evidence="12 13">
        <name>Zn(2+)</name>
        <dbReference type="ChEBI" id="CHEBI:29105"/>
    </cofactor>
    <text evidence="12 13">Binds 1 zinc ion per subunit.</text>
</comment>
<feature type="transmembrane region" description="Helical" evidence="14">
    <location>
        <begin position="147"/>
        <end position="168"/>
    </location>
</feature>
<dbReference type="KEGG" id="blep:AL038_16745"/>
<dbReference type="PANTHER" id="PTHR10120">
    <property type="entry name" value="CAAX PRENYL PROTEASE 1"/>
    <property type="match status" value="1"/>
</dbReference>
<evidence type="ECO:0000313" key="18">
    <source>
        <dbReference type="Proteomes" id="UP000234271"/>
    </source>
</evidence>
<dbReference type="GO" id="GO:0046872">
    <property type="term" value="F:metal ion binding"/>
    <property type="evidence" value="ECO:0007669"/>
    <property type="project" value="UniProtKB-KW"/>
</dbReference>
<dbReference type="InterPro" id="IPR027057">
    <property type="entry name" value="CAXX_Prtase_1"/>
</dbReference>